<protein>
    <submittedName>
        <fullName evidence="4">NAD(P)-dependent dehydrogenase (Short-subunit alcohol dehydrogenase family)</fullName>
    </submittedName>
</protein>
<dbReference type="CDD" id="cd05374">
    <property type="entry name" value="17beta-HSD-like_SDR_c"/>
    <property type="match status" value="1"/>
</dbReference>
<dbReference type="Pfam" id="PF00106">
    <property type="entry name" value="adh_short"/>
    <property type="match status" value="1"/>
</dbReference>
<dbReference type="PRINTS" id="PR00081">
    <property type="entry name" value="GDHRDH"/>
</dbReference>
<dbReference type="InterPro" id="IPR051911">
    <property type="entry name" value="SDR_oxidoreductase"/>
</dbReference>
<reference evidence="4" key="1">
    <citation type="submission" date="2023-07" db="EMBL/GenBank/DDBJ databases">
        <title>Genomic Encyclopedia of Type Strains, Phase IV (KMG-IV): sequencing the most valuable type-strain genomes for metagenomic binning, comparative biology and taxonomic classification.</title>
        <authorList>
            <person name="Goeker M."/>
        </authorList>
    </citation>
    <scope>NUCLEOTIDE SEQUENCE</scope>
    <source>
        <strain evidence="4">DSM 19569</strain>
    </source>
</reference>
<evidence type="ECO:0000256" key="3">
    <source>
        <dbReference type="RuleBase" id="RU000363"/>
    </source>
</evidence>
<dbReference type="InterPro" id="IPR036291">
    <property type="entry name" value="NAD(P)-bd_dom_sf"/>
</dbReference>
<comment type="similarity">
    <text evidence="1 3">Belongs to the short-chain dehydrogenases/reductases (SDR) family.</text>
</comment>
<dbReference type="Proteomes" id="UP001223420">
    <property type="component" value="Unassembled WGS sequence"/>
</dbReference>
<evidence type="ECO:0000256" key="1">
    <source>
        <dbReference type="ARBA" id="ARBA00006484"/>
    </source>
</evidence>
<dbReference type="EMBL" id="JAUSWL010000002">
    <property type="protein sequence ID" value="MDQ0542546.1"/>
    <property type="molecule type" value="Genomic_DNA"/>
</dbReference>
<keyword evidence="2" id="KW-0560">Oxidoreductase</keyword>
<dbReference type="PRINTS" id="PR00080">
    <property type="entry name" value="SDRFAMILY"/>
</dbReference>
<organism evidence="4 5">
    <name type="scientific">Methylobacterium brachiatum</name>
    <dbReference type="NCBI Taxonomy" id="269660"/>
    <lineage>
        <taxon>Bacteria</taxon>
        <taxon>Pseudomonadati</taxon>
        <taxon>Pseudomonadota</taxon>
        <taxon>Alphaproteobacteria</taxon>
        <taxon>Hyphomicrobiales</taxon>
        <taxon>Methylobacteriaceae</taxon>
        <taxon>Methylobacterium</taxon>
    </lineage>
</organism>
<gene>
    <name evidence="4" type="ORF">QO001_001464</name>
</gene>
<name>A0AAJ1TKV6_9HYPH</name>
<evidence type="ECO:0000256" key="2">
    <source>
        <dbReference type="ARBA" id="ARBA00023002"/>
    </source>
</evidence>
<proteinExistence type="inferred from homology"/>
<dbReference type="SUPFAM" id="SSF51735">
    <property type="entry name" value="NAD(P)-binding Rossmann-fold domains"/>
    <property type="match status" value="1"/>
</dbReference>
<evidence type="ECO:0000313" key="5">
    <source>
        <dbReference type="Proteomes" id="UP001223420"/>
    </source>
</evidence>
<comment type="caution">
    <text evidence="4">The sequence shown here is derived from an EMBL/GenBank/DDBJ whole genome shotgun (WGS) entry which is preliminary data.</text>
</comment>
<dbReference type="PANTHER" id="PTHR43976">
    <property type="entry name" value="SHORT CHAIN DEHYDROGENASE"/>
    <property type="match status" value="1"/>
</dbReference>
<evidence type="ECO:0000313" key="4">
    <source>
        <dbReference type="EMBL" id="MDQ0542546.1"/>
    </source>
</evidence>
<dbReference type="GO" id="GO:0016491">
    <property type="term" value="F:oxidoreductase activity"/>
    <property type="evidence" value="ECO:0007669"/>
    <property type="project" value="UniProtKB-KW"/>
</dbReference>
<dbReference type="RefSeq" id="WP_230365842.1">
    <property type="nucleotide sequence ID" value="NZ_JAJALK010000003.1"/>
</dbReference>
<sequence>MAHPRNQTVLITGASSGVGASSAMLFLDKGWNVVAVGRDMAKLEANLPASSRLLRSVADISRKDDVSRCVEQAIARFDAVDVLVNNAGYGITGPFEFLTDEQIRRHFDTAVFGHMNMMRELIPHMRRRRRGAIVNVTSEAGRIGFPYNSIYEAAKFGIEGFSESIRFELGLHGIRVKVVEPGQVKTDFSRNSDEARAPELRGAYKGFEKIEKLMRDPDAGVEPAKIAAVVYEAAVSTSGKLRYPASAISLTVLPFLPDVLVRTIMRRLMR</sequence>
<dbReference type="Gene3D" id="3.40.50.720">
    <property type="entry name" value="NAD(P)-binding Rossmann-like Domain"/>
    <property type="match status" value="1"/>
</dbReference>
<dbReference type="InterPro" id="IPR002347">
    <property type="entry name" value="SDR_fam"/>
</dbReference>
<accession>A0AAJ1TKV6</accession>
<dbReference type="PANTHER" id="PTHR43976:SF16">
    <property type="entry name" value="SHORT-CHAIN DEHYDROGENASE_REDUCTASE FAMILY PROTEIN"/>
    <property type="match status" value="1"/>
</dbReference>
<dbReference type="AlphaFoldDB" id="A0AAJ1TKV6"/>